<proteinExistence type="predicted"/>
<reference evidence="1 2" key="1">
    <citation type="journal article" date="2015" name="Mol. Plant Microbe Interact.">
        <title>Genome, transcriptome, and functional analyses of Penicillium expansum provide new insights into secondary metabolism and pathogenicity.</title>
        <authorList>
            <person name="Ballester A.R."/>
            <person name="Marcet-Houben M."/>
            <person name="Levin E."/>
            <person name="Sela N."/>
            <person name="Selma-Lazaro C."/>
            <person name="Carmona L."/>
            <person name="Wisniewski M."/>
            <person name="Droby S."/>
            <person name="Gonzalez-Candelas L."/>
            <person name="Gabaldon T."/>
        </authorList>
    </citation>
    <scope>NUCLEOTIDE SEQUENCE [LARGE SCALE GENOMIC DNA]</scope>
    <source>
        <strain evidence="1 2">PHI-1</strain>
    </source>
</reference>
<dbReference type="STRING" id="40296.A0A0A2LDE2"/>
<evidence type="ECO:0000313" key="2">
    <source>
        <dbReference type="Proteomes" id="UP000030104"/>
    </source>
</evidence>
<dbReference type="Proteomes" id="UP000030104">
    <property type="component" value="Unassembled WGS sequence"/>
</dbReference>
<dbReference type="EMBL" id="JQGA01000215">
    <property type="protein sequence ID" value="KGO77191.1"/>
    <property type="molecule type" value="Genomic_DNA"/>
</dbReference>
<sequence length="63" mass="7076">MVKRVVSAERLFCSSDDDGRFTDDSFINHDFWVGGLNLCPLPAKTSDVEDNHPLYQAFKALEG</sequence>
<name>A0A0A2LDE2_PENIT</name>
<evidence type="ECO:0000313" key="1">
    <source>
        <dbReference type="EMBL" id="KGO77191.1"/>
    </source>
</evidence>
<protein>
    <submittedName>
        <fullName evidence="1">Uncharacterized protein</fullName>
    </submittedName>
</protein>
<dbReference type="PhylomeDB" id="A0A0A2LDE2"/>
<dbReference type="HOGENOM" id="CLU_2886534_0_0_1"/>
<gene>
    <name evidence="1" type="ORF">PITC_024330</name>
</gene>
<keyword evidence="2" id="KW-1185">Reference proteome</keyword>
<dbReference type="OrthoDB" id="4354733at2759"/>
<organism evidence="1 2">
    <name type="scientific">Penicillium italicum</name>
    <name type="common">Blue mold</name>
    <dbReference type="NCBI Taxonomy" id="40296"/>
    <lineage>
        <taxon>Eukaryota</taxon>
        <taxon>Fungi</taxon>
        <taxon>Dikarya</taxon>
        <taxon>Ascomycota</taxon>
        <taxon>Pezizomycotina</taxon>
        <taxon>Eurotiomycetes</taxon>
        <taxon>Eurotiomycetidae</taxon>
        <taxon>Eurotiales</taxon>
        <taxon>Aspergillaceae</taxon>
        <taxon>Penicillium</taxon>
    </lineage>
</organism>
<accession>A0A0A2LDE2</accession>
<comment type="caution">
    <text evidence="1">The sequence shown here is derived from an EMBL/GenBank/DDBJ whole genome shotgun (WGS) entry which is preliminary data.</text>
</comment>
<dbReference type="AlphaFoldDB" id="A0A0A2LDE2"/>